<dbReference type="OrthoDB" id="9811967at2"/>
<protein>
    <recommendedName>
        <fullName evidence="9">Cobalamin biosynthesis protein CobD</fullName>
    </recommendedName>
</protein>
<dbReference type="PANTHER" id="PTHR34308">
    <property type="entry name" value="COBALAMIN BIOSYNTHESIS PROTEIN CBIB"/>
    <property type="match status" value="1"/>
</dbReference>
<name>I8RG19_9FIRM</name>
<dbReference type="InterPro" id="IPR004485">
    <property type="entry name" value="Cobalamin_biosynth_CobD/CbiB"/>
</dbReference>
<dbReference type="EMBL" id="AKVJ01000025">
    <property type="protein sequence ID" value="EIW18523.1"/>
    <property type="molecule type" value="Genomic_DNA"/>
</dbReference>
<feature type="transmembrane region" description="Helical" evidence="9">
    <location>
        <begin position="296"/>
        <end position="314"/>
    </location>
</feature>
<comment type="caution">
    <text evidence="10">The sequence shown here is derived from an EMBL/GenBank/DDBJ whole genome shotgun (WGS) entry which is preliminary data.</text>
</comment>
<evidence type="ECO:0000256" key="2">
    <source>
        <dbReference type="ARBA" id="ARBA00004953"/>
    </source>
</evidence>
<dbReference type="GO" id="GO:0015420">
    <property type="term" value="F:ABC-type vitamin B12 transporter activity"/>
    <property type="evidence" value="ECO:0007669"/>
    <property type="project" value="UniProtKB-UniRule"/>
</dbReference>
<feature type="transmembrane region" description="Helical" evidence="9">
    <location>
        <begin position="208"/>
        <end position="228"/>
    </location>
</feature>
<evidence type="ECO:0000256" key="5">
    <source>
        <dbReference type="ARBA" id="ARBA00022573"/>
    </source>
</evidence>
<evidence type="ECO:0000256" key="6">
    <source>
        <dbReference type="ARBA" id="ARBA00022692"/>
    </source>
</evidence>
<keyword evidence="5 9" id="KW-0169">Cobalamin biosynthesis</keyword>
<keyword evidence="4 9" id="KW-1003">Cell membrane</keyword>
<comment type="pathway">
    <text evidence="2 9">Cofactor biosynthesis; adenosylcobalamin biosynthesis.</text>
</comment>
<evidence type="ECO:0000256" key="7">
    <source>
        <dbReference type="ARBA" id="ARBA00022989"/>
    </source>
</evidence>
<keyword evidence="8 9" id="KW-0472">Membrane</keyword>
<evidence type="ECO:0000256" key="9">
    <source>
        <dbReference type="HAMAP-Rule" id="MF_00024"/>
    </source>
</evidence>
<accession>I8RG19</accession>
<dbReference type="RefSeq" id="WP_007934194.1">
    <property type="nucleotide sequence ID" value="NZ_AKVJ01000025.1"/>
</dbReference>
<dbReference type="Proteomes" id="UP000004324">
    <property type="component" value="Unassembled WGS sequence"/>
</dbReference>
<organism evidence="10 11">
    <name type="scientific">Pelosinus fermentans B4</name>
    <dbReference type="NCBI Taxonomy" id="1149862"/>
    <lineage>
        <taxon>Bacteria</taxon>
        <taxon>Bacillati</taxon>
        <taxon>Bacillota</taxon>
        <taxon>Negativicutes</taxon>
        <taxon>Selenomonadales</taxon>
        <taxon>Sporomusaceae</taxon>
        <taxon>Pelosinus</taxon>
    </lineage>
</organism>
<feature type="transmembrane region" description="Helical" evidence="9">
    <location>
        <begin position="53"/>
        <end position="73"/>
    </location>
</feature>
<dbReference type="UniPathway" id="UPA00148"/>
<sequence>MEQYLPLVAILIDTFLGDPRSSLHPVVMIGNCIAFFEKKLLNPRYSHRFKKITGMLLVILVLGITYSVTWWILKLLSQIHPWAEFLGGALLLSLTISPNSLAKAGNEIYYYLVFGDLKQARFKVGWIVGRDTDKLTVPEITRATVETIAENIVDGVISPLFYFIVGGVPLAFLYRAVNTLDSMVGYKNDKYKDFGMCAARVDDLFNYIPARLTALFILLATIVLRFNFIGASKTIWKDAAKHPSPNSGLSEAAVAGALGIRLGGLNYYGGIASQRAYMGEGKTPLIPIHIKQTIHIMYITTAFFIASLFIYSKLMV</sequence>
<evidence type="ECO:0000256" key="1">
    <source>
        <dbReference type="ARBA" id="ARBA00004651"/>
    </source>
</evidence>
<gene>
    <name evidence="9" type="primary">cobD</name>
    <name evidence="10" type="ORF">FB4_3343</name>
</gene>
<evidence type="ECO:0000256" key="8">
    <source>
        <dbReference type="ARBA" id="ARBA00023136"/>
    </source>
</evidence>
<evidence type="ECO:0000256" key="3">
    <source>
        <dbReference type="ARBA" id="ARBA00006263"/>
    </source>
</evidence>
<dbReference type="GO" id="GO:0009236">
    <property type="term" value="P:cobalamin biosynthetic process"/>
    <property type="evidence" value="ECO:0007669"/>
    <property type="project" value="UniProtKB-UniRule"/>
</dbReference>
<evidence type="ECO:0000313" key="10">
    <source>
        <dbReference type="EMBL" id="EIW18523.1"/>
    </source>
</evidence>
<dbReference type="PATRIC" id="fig|1149862.3.peg.2309"/>
<reference evidence="10 11" key="1">
    <citation type="journal article" date="2012" name="J. Bacteriol.">
        <title>Draft Genome Sequences for Two Metal-Reducing Pelosinus fermentans Strains Isolated from a Cr(VI)-Contaminated Site and for Type Strain R7.</title>
        <authorList>
            <person name="Brown S.D."/>
            <person name="Podar M."/>
            <person name="Klingeman D.M."/>
            <person name="Johnson C.M."/>
            <person name="Yang Z.K."/>
            <person name="Utturkar S.M."/>
            <person name="Land M.L."/>
            <person name="Mosher J.J."/>
            <person name="Hurt R.A.Jr."/>
            <person name="Phelps T.J."/>
            <person name="Palumbo A.V."/>
            <person name="Arkin A.P."/>
            <person name="Hazen T.C."/>
            <person name="Elias D.A."/>
        </authorList>
    </citation>
    <scope>NUCLEOTIDE SEQUENCE [LARGE SCALE GENOMIC DNA]</scope>
    <source>
        <strain evidence="10 11">B4</strain>
    </source>
</reference>
<comment type="similarity">
    <text evidence="3 9">Belongs to the CobD/CbiB family.</text>
</comment>
<evidence type="ECO:0000313" key="11">
    <source>
        <dbReference type="Proteomes" id="UP000004324"/>
    </source>
</evidence>
<dbReference type="HAMAP" id="MF_00024">
    <property type="entry name" value="CobD_CbiB"/>
    <property type="match status" value="1"/>
</dbReference>
<evidence type="ECO:0000256" key="4">
    <source>
        <dbReference type="ARBA" id="ARBA00022475"/>
    </source>
</evidence>
<keyword evidence="11" id="KW-1185">Reference proteome</keyword>
<feature type="transmembrane region" description="Helical" evidence="9">
    <location>
        <begin position="79"/>
        <end position="96"/>
    </location>
</feature>
<keyword evidence="7 9" id="KW-1133">Transmembrane helix</keyword>
<comment type="subcellular location">
    <subcellularLocation>
        <location evidence="1 9">Cell membrane</location>
        <topology evidence="1 9">Multi-pass membrane protein</topology>
    </subcellularLocation>
</comment>
<dbReference type="Pfam" id="PF03186">
    <property type="entry name" value="CobD_Cbib"/>
    <property type="match status" value="1"/>
</dbReference>
<comment type="function">
    <text evidence="9">Converts cobyric acid to cobinamide by the addition of aminopropanol on the F carboxylic group.</text>
</comment>
<dbReference type="PANTHER" id="PTHR34308:SF1">
    <property type="entry name" value="COBALAMIN BIOSYNTHESIS PROTEIN CBIB"/>
    <property type="match status" value="1"/>
</dbReference>
<dbReference type="GO" id="GO:0048472">
    <property type="term" value="F:threonine-phosphate decarboxylase activity"/>
    <property type="evidence" value="ECO:0007669"/>
    <property type="project" value="InterPro"/>
</dbReference>
<keyword evidence="6 9" id="KW-0812">Transmembrane</keyword>
<dbReference type="AlphaFoldDB" id="I8RG19"/>
<feature type="transmembrane region" description="Helical" evidence="9">
    <location>
        <begin position="160"/>
        <end position="177"/>
    </location>
</feature>
<dbReference type="GO" id="GO:0005886">
    <property type="term" value="C:plasma membrane"/>
    <property type="evidence" value="ECO:0007669"/>
    <property type="project" value="UniProtKB-SubCell"/>
</dbReference>
<dbReference type="NCBIfam" id="TIGR00380">
    <property type="entry name" value="cobal_cbiB"/>
    <property type="match status" value="1"/>
</dbReference>
<proteinExistence type="inferred from homology"/>